<keyword evidence="2" id="KW-0378">Hydrolase</keyword>
<comment type="caution">
    <text evidence="2">The sequence shown here is derived from an EMBL/GenBank/DDBJ whole genome shotgun (WGS) entry which is preliminary data.</text>
</comment>
<dbReference type="AlphaFoldDB" id="A0A8K0SAV8"/>
<protein>
    <submittedName>
        <fullName evidence="2">Alpha/Beta hydrolase protein</fullName>
    </submittedName>
</protein>
<evidence type="ECO:0000313" key="3">
    <source>
        <dbReference type="Proteomes" id="UP000813427"/>
    </source>
</evidence>
<accession>A0A8K0SAV8</accession>
<evidence type="ECO:0000259" key="1">
    <source>
        <dbReference type="Pfam" id="PF00561"/>
    </source>
</evidence>
<dbReference type="InterPro" id="IPR000073">
    <property type="entry name" value="AB_hydrolase_1"/>
</dbReference>
<dbReference type="PANTHER" id="PTHR43194">
    <property type="entry name" value="HYDROLASE ALPHA/BETA FOLD FAMILY"/>
    <property type="match status" value="1"/>
</dbReference>
<feature type="domain" description="AB hydrolase-1" evidence="1">
    <location>
        <begin position="50"/>
        <end position="256"/>
    </location>
</feature>
<dbReference type="EMBL" id="JAGPXF010000002">
    <property type="protein sequence ID" value="KAH7257835.1"/>
    <property type="molecule type" value="Genomic_DNA"/>
</dbReference>
<sequence>MLLRRIIPSVARYPKPFFVARRNCRMASTLTLPDSRTLAYALDSTPKDGPIVILSNSLTAPLSVWDHVVKALNSNGYRTLRYDQPGHGGSSAPEDLSPTFDSMAEDVEYLLKMLEISKVYSWIGVSMGASAGIYFTTKFPNIVSKLAICDTISSSPVNAGTEDAFGPRVAAAREAGTLDSTIQSTLERWFGKEWLAKNPEETKRMRTVMSGTTIDGFEACCNALRSETFDLRPRFAKIGESVDDAICIVGENDANLPQTMADMRDKIQEGFETAGKSNKIDLVIIKNAGHVSFVDGFEQFVAEVLKWLKR</sequence>
<dbReference type="PRINTS" id="PR00111">
    <property type="entry name" value="ABHYDROLASE"/>
</dbReference>
<dbReference type="InterPro" id="IPR050228">
    <property type="entry name" value="Carboxylesterase_BioH"/>
</dbReference>
<dbReference type="OrthoDB" id="2851338at2759"/>
<reference evidence="2" key="1">
    <citation type="journal article" date="2021" name="Nat. Commun.">
        <title>Genetic determinants of endophytism in the Arabidopsis root mycobiome.</title>
        <authorList>
            <person name="Mesny F."/>
            <person name="Miyauchi S."/>
            <person name="Thiergart T."/>
            <person name="Pickel B."/>
            <person name="Atanasova L."/>
            <person name="Karlsson M."/>
            <person name="Huettel B."/>
            <person name="Barry K.W."/>
            <person name="Haridas S."/>
            <person name="Chen C."/>
            <person name="Bauer D."/>
            <person name="Andreopoulos W."/>
            <person name="Pangilinan J."/>
            <person name="LaButti K."/>
            <person name="Riley R."/>
            <person name="Lipzen A."/>
            <person name="Clum A."/>
            <person name="Drula E."/>
            <person name="Henrissat B."/>
            <person name="Kohler A."/>
            <person name="Grigoriev I.V."/>
            <person name="Martin F.M."/>
            <person name="Hacquard S."/>
        </authorList>
    </citation>
    <scope>NUCLEOTIDE SEQUENCE</scope>
    <source>
        <strain evidence="2">MPI-SDFR-AT-0068</strain>
    </source>
</reference>
<dbReference type="SUPFAM" id="SSF53474">
    <property type="entry name" value="alpha/beta-Hydrolases"/>
    <property type="match status" value="1"/>
</dbReference>
<dbReference type="Gene3D" id="3.40.50.1820">
    <property type="entry name" value="alpha/beta hydrolase"/>
    <property type="match status" value="1"/>
</dbReference>
<name>A0A8K0SAV8_9HYPO</name>
<organism evidence="2 3">
    <name type="scientific">Fusarium tricinctum</name>
    <dbReference type="NCBI Taxonomy" id="61284"/>
    <lineage>
        <taxon>Eukaryota</taxon>
        <taxon>Fungi</taxon>
        <taxon>Dikarya</taxon>
        <taxon>Ascomycota</taxon>
        <taxon>Pezizomycotina</taxon>
        <taxon>Sordariomycetes</taxon>
        <taxon>Hypocreomycetidae</taxon>
        <taxon>Hypocreales</taxon>
        <taxon>Nectriaceae</taxon>
        <taxon>Fusarium</taxon>
        <taxon>Fusarium tricinctum species complex</taxon>
    </lineage>
</organism>
<evidence type="ECO:0000313" key="2">
    <source>
        <dbReference type="EMBL" id="KAH7257835.1"/>
    </source>
</evidence>
<dbReference type="PANTHER" id="PTHR43194:SF2">
    <property type="entry name" value="PEROXISOMAL MEMBRANE PROTEIN LPX1"/>
    <property type="match status" value="1"/>
</dbReference>
<dbReference type="InterPro" id="IPR029058">
    <property type="entry name" value="AB_hydrolase_fold"/>
</dbReference>
<dbReference type="Pfam" id="PF00561">
    <property type="entry name" value="Abhydrolase_1"/>
    <property type="match status" value="1"/>
</dbReference>
<dbReference type="Proteomes" id="UP000813427">
    <property type="component" value="Unassembled WGS sequence"/>
</dbReference>
<proteinExistence type="predicted"/>
<gene>
    <name evidence="2" type="ORF">BKA59DRAFT_471184</name>
</gene>
<keyword evidence="3" id="KW-1185">Reference proteome</keyword>
<dbReference type="GO" id="GO:0016787">
    <property type="term" value="F:hydrolase activity"/>
    <property type="evidence" value="ECO:0007669"/>
    <property type="project" value="UniProtKB-KW"/>
</dbReference>